<dbReference type="AlphaFoldDB" id="A0AAW0ZEQ6"/>
<evidence type="ECO:0000313" key="2">
    <source>
        <dbReference type="Proteomes" id="UP001432146"/>
    </source>
</evidence>
<dbReference type="EMBL" id="JAWNGG020000249">
    <property type="protein sequence ID" value="KAK9295617.1"/>
    <property type="molecule type" value="Genomic_DNA"/>
</dbReference>
<reference evidence="1 2" key="1">
    <citation type="submission" date="2024-05" db="EMBL/GenBank/DDBJ databases">
        <title>The nuclear and mitochondrial genome assemblies of Tetragonisca angustula (Apidae: Meliponini), a tiny yet remarkable pollinator in the Neotropics.</title>
        <authorList>
            <person name="Ferrari R."/>
            <person name="Ricardo P.C."/>
            <person name="Dias F.C."/>
            <person name="Araujo N.S."/>
            <person name="Soares D.O."/>
            <person name="Zhou Q.-S."/>
            <person name="Zhu C.-D."/>
            <person name="Coutinho L."/>
            <person name="Airas M.C."/>
            <person name="Batista T.M."/>
        </authorList>
    </citation>
    <scope>NUCLEOTIDE SEQUENCE [LARGE SCALE GENOMIC DNA]</scope>
    <source>
        <strain evidence="1">ASF017062</strain>
        <tissue evidence="1">Abdomen</tissue>
    </source>
</reference>
<accession>A0AAW0ZEQ6</accession>
<keyword evidence="2" id="KW-1185">Reference proteome</keyword>
<evidence type="ECO:0000313" key="1">
    <source>
        <dbReference type="EMBL" id="KAK9295617.1"/>
    </source>
</evidence>
<proteinExistence type="predicted"/>
<gene>
    <name evidence="1" type="ORF">QLX08_010123</name>
</gene>
<name>A0AAW0ZEQ6_9HYME</name>
<dbReference type="Proteomes" id="UP001432146">
    <property type="component" value="Unassembled WGS sequence"/>
</dbReference>
<sequence length="118" mass="13059">MKKRTAWPVGPYCARGLTVVPTDRGPYFPVGPPPNDETLPPPLSAAALLPPLRSSAVLPFTISCHPHFGRYLNGYTPLDNRIPSDPFMNGLEQSNLFLFALGVKYFQISMTNYCEGFE</sequence>
<protein>
    <submittedName>
        <fullName evidence="1">Uncharacterized protein</fullName>
    </submittedName>
</protein>
<organism evidence="1 2">
    <name type="scientific">Tetragonisca angustula</name>
    <dbReference type="NCBI Taxonomy" id="166442"/>
    <lineage>
        <taxon>Eukaryota</taxon>
        <taxon>Metazoa</taxon>
        <taxon>Ecdysozoa</taxon>
        <taxon>Arthropoda</taxon>
        <taxon>Hexapoda</taxon>
        <taxon>Insecta</taxon>
        <taxon>Pterygota</taxon>
        <taxon>Neoptera</taxon>
        <taxon>Endopterygota</taxon>
        <taxon>Hymenoptera</taxon>
        <taxon>Apocrita</taxon>
        <taxon>Aculeata</taxon>
        <taxon>Apoidea</taxon>
        <taxon>Anthophila</taxon>
        <taxon>Apidae</taxon>
        <taxon>Tetragonisca</taxon>
    </lineage>
</organism>
<comment type="caution">
    <text evidence="1">The sequence shown here is derived from an EMBL/GenBank/DDBJ whole genome shotgun (WGS) entry which is preliminary data.</text>
</comment>